<dbReference type="OrthoDB" id="4207519at2759"/>
<comment type="caution">
    <text evidence="2">The sequence shown here is derived from an EMBL/GenBank/DDBJ whole genome shotgun (WGS) entry which is preliminary data.</text>
</comment>
<feature type="region of interest" description="Disordered" evidence="1">
    <location>
        <begin position="1"/>
        <end position="42"/>
    </location>
</feature>
<organism evidence="2 3">
    <name type="scientific">Penicillium alfredii</name>
    <dbReference type="NCBI Taxonomy" id="1506179"/>
    <lineage>
        <taxon>Eukaryota</taxon>
        <taxon>Fungi</taxon>
        <taxon>Dikarya</taxon>
        <taxon>Ascomycota</taxon>
        <taxon>Pezizomycotina</taxon>
        <taxon>Eurotiomycetes</taxon>
        <taxon>Eurotiomycetidae</taxon>
        <taxon>Eurotiales</taxon>
        <taxon>Aspergillaceae</taxon>
        <taxon>Penicillium</taxon>
    </lineage>
</organism>
<dbReference type="Proteomes" id="UP001141434">
    <property type="component" value="Unassembled WGS sequence"/>
</dbReference>
<sequence length="68" mass="7872">MSYDDIVEAQKKRDMAVAKQGSSEKKRSKAKDKLLSKPEEKRKAEQEIQAWDMNDYCSVLDLQTHLTV</sequence>
<proteinExistence type="predicted"/>
<feature type="compositionally biased region" description="Basic and acidic residues" evidence="1">
    <location>
        <begin position="31"/>
        <end position="42"/>
    </location>
</feature>
<evidence type="ECO:0000313" key="3">
    <source>
        <dbReference type="Proteomes" id="UP001141434"/>
    </source>
</evidence>
<dbReference type="AlphaFoldDB" id="A0A9W9G4D4"/>
<reference evidence="2" key="1">
    <citation type="submission" date="2022-11" db="EMBL/GenBank/DDBJ databases">
        <authorList>
            <person name="Petersen C."/>
        </authorList>
    </citation>
    <scope>NUCLEOTIDE SEQUENCE</scope>
    <source>
        <strain evidence="2">IBT 34128</strain>
    </source>
</reference>
<keyword evidence="3" id="KW-1185">Reference proteome</keyword>
<accession>A0A9W9G4D4</accession>
<gene>
    <name evidence="2" type="ORF">NUU61_001463</name>
</gene>
<evidence type="ECO:0000256" key="1">
    <source>
        <dbReference type="SAM" id="MobiDB-lite"/>
    </source>
</evidence>
<dbReference type="RefSeq" id="XP_056515312.1">
    <property type="nucleotide sequence ID" value="XM_056652045.1"/>
</dbReference>
<reference evidence="2" key="2">
    <citation type="journal article" date="2023" name="IMA Fungus">
        <title>Comparative genomic study of the Penicillium genus elucidates a diverse pangenome and 15 lateral gene transfer events.</title>
        <authorList>
            <person name="Petersen C."/>
            <person name="Sorensen T."/>
            <person name="Nielsen M.R."/>
            <person name="Sondergaard T.E."/>
            <person name="Sorensen J.L."/>
            <person name="Fitzpatrick D.A."/>
            <person name="Frisvad J.C."/>
            <person name="Nielsen K.L."/>
        </authorList>
    </citation>
    <scope>NUCLEOTIDE SEQUENCE</scope>
    <source>
        <strain evidence="2">IBT 34128</strain>
    </source>
</reference>
<protein>
    <submittedName>
        <fullName evidence="2">Uncharacterized protein</fullName>
    </submittedName>
</protein>
<name>A0A9W9G4D4_9EURO</name>
<evidence type="ECO:0000313" key="2">
    <source>
        <dbReference type="EMBL" id="KAJ5111833.1"/>
    </source>
</evidence>
<dbReference type="GeneID" id="81391213"/>
<dbReference type="EMBL" id="JAPMSZ010000002">
    <property type="protein sequence ID" value="KAJ5111833.1"/>
    <property type="molecule type" value="Genomic_DNA"/>
</dbReference>